<organism evidence="2 3">
    <name type="scientific">Ideonella paludis</name>
    <dbReference type="NCBI Taxonomy" id="1233411"/>
    <lineage>
        <taxon>Bacteria</taxon>
        <taxon>Pseudomonadati</taxon>
        <taxon>Pseudomonadota</taxon>
        <taxon>Betaproteobacteria</taxon>
        <taxon>Burkholderiales</taxon>
        <taxon>Sphaerotilaceae</taxon>
        <taxon>Ideonella</taxon>
    </lineage>
</organism>
<feature type="domain" description="HDOD" evidence="1">
    <location>
        <begin position="195"/>
        <end position="381"/>
    </location>
</feature>
<evidence type="ECO:0000313" key="2">
    <source>
        <dbReference type="EMBL" id="MBQ0937735.1"/>
    </source>
</evidence>
<gene>
    <name evidence="2" type="ORF">KAK11_20590</name>
</gene>
<dbReference type="SUPFAM" id="SSF109604">
    <property type="entry name" value="HD-domain/PDEase-like"/>
    <property type="match status" value="1"/>
</dbReference>
<protein>
    <submittedName>
        <fullName evidence="2">HDOD domain-containing protein</fullName>
    </submittedName>
</protein>
<dbReference type="PANTHER" id="PTHR33525:SF4">
    <property type="entry name" value="CYCLIC DI-GMP PHOSPHODIESTERASE CDGJ"/>
    <property type="match status" value="1"/>
</dbReference>
<comment type="caution">
    <text evidence="2">The sequence shown here is derived from an EMBL/GenBank/DDBJ whole genome shotgun (WGS) entry which is preliminary data.</text>
</comment>
<dbReference type="InterPro" id="IPR052340">
    <property type="entry name" value="RNase_Y/CdgJ"/>
</dbReference>
<keyword evidence="3" id="KW-1185">Reference proteome</keyword>
<proteinExistence type="predicted"/>
<accession>A0ABS5E2U3</accession>
<dbReference type="Pfam" id="PF08668">
    <property type="entry name" value="HDOD"/>
    <property type="match status" value="1"/>
</dbReference>
<dbReference type="RefSeq" id="WP_210811391.1">
    <property type="nucleotide sequence ID" value="NZ_JAGQDG010000009.1"/>
</dbReference>
<sequence>MTAAVFDHLLLGAGTVFDARRRPMATRLTLHPLHAEHSPDATTLVAALQEVWPETAGALWLNLTSEASLKGLVQQTLPRHVFVEVPAFLAGDPTWRPLWTSDRTARASRVLKGRPLTPLDPAVIGAFAQAIVDRPDDRRLGDQVLADAPPRQLPFVQTGNTCAFEVADSFRRGAQGVVGWPLGDPPDEHTAKREIPAGVGVVMDLMQRIERDEDPDELERVLRRAPALAYRLMRFINSPAFGLSVEINSFQHALMVLGTKRLKRWLALLVTGAVEDPELKPLMFLAVRRGLLMEELVRSQGDEGLRNEAFICGVFSLLDRMLGQPFDKLLESLPVPGRVADALASASGPLRPWLDLAVAVEMESPFDIQEATDTLMLAPGDVNRAVLISLRAAWQMREE</sequence>
<evidence type="ECO:0000313" key="3">
    <source>
        <dbReference type="Proteomes" id="UP000672097"/>
    </source>
</evidence>
<dbReference type="PANTHER" id="PTHR33525">
    <property type="match status" value="1"/>
</dbReference>
<dbReference type="Gene3D" id="1.10.3210.10">
    <property type="entry name" value="Hypothetical protein af1432"/>
    <property type="match status" value="1"/>
</dbReference>
<name>A0ABS5E2U3_9BURK</name>
<dbReference type="EMBL" id="JAGQDG010000009">
    <property type="protein sequence ID" value="MBQ0937735.1"/>
    <property type="molecule type" value="Genomic_DNA"/>
</dbReference>
<dbReference type="Proteomes" id="UP000672097">
    <property type="component" value="Unassembled WGS sequence"/>
</dbReference>
<evidence type="ECO:0000259" key="1">
    <source>
        <dbReference type="PROSITE" id="PS51833"/>
    </source>
</evidence>
<reference evidence="2 3" key="1">
    <citation type="submission" date="2021-04" db="EMBL/GenBank/DDBJ databases">
        <title>The genome sequence of type strain Ideonella paludis KCTC 32238.</title>
        <authorList>
            <person name="Liu Y."/>
        </authorList>
    </citation>
    <scope>NUCLEOTIDE SEQUENCE [LARGE SCALE GENOMIC DNA]</scope>
    <source>
        <strain evidence="2 3">KCTC 32238</strain>
    </source>
</reference>
<dbReference type="PROSITE" id="PS51833">
    <property type="entry name" value="HDOD"/>
    <property type="match status" value="1"/>
</dbReference>
<dbReference type="InterPro" id="IPR013976">
    <property type="entry name" value="HDOD"/>
</dbReference>